<dbReference type="Gene3D" id="3.30.160.60">
    <property type="entry name" value="Classic Zinc Finger"/>
    <property type="match status" value="1"/>
</dbReference>
<dbReference type="GO" id="GO:0005634">
    <property type="term" value="C:nucleus"/>
    <property type="evidence" value="ECO:0007669"/>
    <property type="project" value="UniProtKB-SubCell"/>
</dbReference>
<dbReference type="PROSITE" id="PS00028">
    <property type="entry name" value="ZINC_FINGER_C2H2_1"/>
    <property type="match status" value="1"/>
</dbReference>
<evidence type="ECO:0000256" key="4">
    <source>
        <dbReference type="ARBA" id="ARBA00022833"/>
    </source>
</evidence>
<keyword evidence="9" id="KW-1185">Reference proteome</keyword>
<dbReference type="AlphaFoldDB" id="A0AAV1W9B7"/>
<dbReference type="PANTHER" id="PTHR47287">
    <property type="entry name" value="C2H2 AND C2HC ZINC FINGERS SUPERFAMILY PROTEIN"/>
    <property type="match status" value="1"/>
</dbReference>
<dbReference type="GO" id="GO:0009788">
    <property type="term" value="P:negative regulation of abscisic acid-activated signaling pathway"/>
    <property type="evidence" value="ECO:0007669"/>
    <property type="project" value="InterPro"/>
</dbReference>
<evidence type="ECO:0000259" key="7">
    <source>
        <dbReference type="PROSITE" id="PS50157"/>
    </source>
</evidence>
<dbReference type="Proteomes" id="UP001497480">
    <property type="component" value="Unassembled WGS sequence"/>
</dbReference>
<feature type="domain" description="C2H2-type" evidence="7">
    <location>
        <begin position="107"/>
        <end position="134"/>
    </location>
</feature>
<keyword evidence="2" id="KW-0479">Metal-binding</keyword>
<proteinExistence type="predicted"/>
<comment type="subcellular location">
    <subcellularLocation>
        <location evidence="1">Nucleus</location>
    </subcellularLocation>
</comment>
<sequence>MYFTMEILMSEEPYLCDNTRELPPNPNTLLHNLHENKHHQSLEEQEARKETKTHALLLDLNGPCDDDSSLQCNPKLNLKTCLDMDSAKTSSEENPLGVDAAIEPRVFSCNYCKRKFYSSQALGGHQNAHKRERSIARRSQRLGTQLMASAAAFGIPFPHDIASLPLYGNRPFGIQAHSLIHKPSHFSSDIIGFGSSYGQQHNGWSRSRPLINQQPGIGKFEVVNVRSSLLNFAANEEASRYVASGTRLKTSRDDMKLLDLSLKL</sequence>
<dbReference type="PROSITE" id="PS50157">
    <property type="entry name" value="ZINC_FINGER_C2H2_2"/>
    <property type="match status" value="1"/>
</dbReference>
<dbReference type="InterPro" id="IPR036236">
    <property type="entry name" value="Znf_C2H2_sf"/>
</dbReference>
<keyword evidence="5" id="KW-0539">Nucleus</keyword>
<dbReference type="InterPro" id="IPR013087">
    <property type="entry name" value="Znf_C2H2_type"/>
</dbReference>
<name>A0AAV1W9B7_LUPLU</name>
<keyword evidence="4" id="KW-0862">Zinc</keyword>
<dbReference type="GO" id="GO:0008270">
    <property type="term" value="F:zinc ion binding"/>
    <property type="evidence" value="ECO:0007669"/>
    <property type="project" value="UniProtKB-KW"/>
</dbReference>
<organism evidence="8 9">
    <name type="scientific">Lupinus luteus</name>
    <name type="common">European yellow lupine</name>
    <dbReference type="NCBI Taxonomy" id="3873"/>
    <lineage>
        <taxon>Eukaryota</taxon>
        <taxon>Viridiplantae</taxon>
        <taxon>Streptophyta</taxon>
        <taxon>Embryophyta</taxon>
        <taxon>Tracheophyta</taxon>
        <taxon>Spermatophyta</taxon>
        <taxon>Magnoliopsida</taxon>
        <taxon>eudicotyledons</taxon>
        <taxon>Gunneridae</taxon>
        <taxon>Pentapetalae</taxon>
        <taxon>rosids</taxon>
        <taxon>fabids</taxon>
        <taxon>Fabales</taxon>
        <taxon>Fabaceae</taxon>
        <taxon>Papilionoideae</taxon>
        <taxon>50 kb inversion clade</taxon>
        <taxon>genistoids sensu lato</taxon>
        <taxon>core genistoids</taxon>
        <taxon>Genisteae</taxon>
        <taxon>Lupinus</taxon>
    </lineage>
</organism>
<dbReference type="SUPFAM" id="SSF57667">
    <property type="entry name" value="beta-beta-alpha zinc fingers"/>
    <property type="match status" value="1"/>
</dbReference>
<evidence type="ECO:0000313" key="8">
    <source>
        <dbReference type="EMBL" id="CAL0305731.1"/>
    </source>
</evidence>
<evidence type="ECO:0000256" key="1">
    <source>
        <dbReference type="ARBA" id="ARBA00004123"/>
    </source>
</evidence>
<dbReference type="InterPro" id="IPR044246">
    <property type="entry name" value="ZFP3-like"/>
</dbReference>
<evidence type="ECO:0000256" key="6">
    <source>
        <dbReference type="PROSITE-ProRule" id="PRU00042"/>
    </source>
</evidence>
<keyword evidence="3 6" id="KW-0863">Zinc-finger</keyword>
<reference evidence="8 9" key="1">
    <citation type="submission" date="2024-03" db="EMBL/GenBank/DDBJ databases">
        <authorList>
            <person name="Martinez-Hernandez J."/>
        </authorList>
    </citation>
    <scope>NUCLEOTIDE SEQUENCE [LARGE SCALE GENOMIC DNA]</scope>
</reference>
<gene>
    <name evidence="8" type="ORF">LLUT_LOCUS6791</name>
</gene>
<evidence type="ECO:0000256" key="5">
    <source>
        <dbReference type="ARBA" id="ARBA00023242"/>
    </source>
</evidence>
<evidence type="ECO:0000256" key="3">
    <source>
        <dbReference type="ARBA" id="ARBA00022771"/>
    </source>
</evidence>
<accession>A0AAV1W9B7</accession>
<evidence type="ECO:0000256" key="2">
    <source>
        <dbReference type="ARBA" id="ARBA00022723"/>
    </source>
</evidence>
<comment type="caution">
    <text evidence="8">The sequence shown here is derived from an EMBL/GenBank/DDBJ whole genome shotgun (WGS) entry which is preliminary data.</text>
</comment>
<evidence type="ECO:0000313" key="9">
    <source>
        <dbReference type="Proteomes" id="UP001497480"/>
    </source>
</evidence>
<protein>
    <recommendedName>
        <fullName evidence="7">C2H2-type domain-containing protein</fullName>
    </recommendedName>
</protein>
<dbReference type="PANTHER" id="PTHR47287:SF17">
    <property type="entry name" value="C2H2 AND C2HC ZINC FINGERS SUPERFAMILY PROTEIN"/>
    <property type="match status" value="1"/>
</dbReference>
<dbReference type="EMBL" id="CAXHTB010000004">
    <property type="protein sequence ID" value="CAL0305731.1"/>
    <property type="molecule type" value="Genomic_DNA"/>
</dbReference>